<evidence type="ECO:0000256" key="3">
    <source>
        <dbReference type="ARBA" id="ARBA00022475"/>
    </source>
</evidence>
<evidence type="ECO:0000256" key="6">
    <source>
        <dbReference type="ARBA" id="ARBA00023136"/>
    </source>
</evidence>
<dbReference type="PANTHER" id="PTHR37937:SF1">
    <property type="entry name" value="CONJUGATIVE TRANSFER: DNA TRANSPORT"/>
    <property type="match status" value="1"/>
</dbReference>
<dbReference type="AlphaFoldDB" id="A0A5R8XXF5"/>
<name>A0A5R8XXF5_9BACT</name>
<evidence type="ECO:0000256" key="2">
    <source>
        <dbReference type="ARBA" id="ARBA00008806"/>
    </source>
</evidence>
<sequence length="657" mass="77038">MKLGLIKNNDIKKEIPFLDIKFTHSLCIGQTGSGKTTGFIYPNLLKRMESNHGILLFDIKGSEHLAVKTIAKKANRLEDIIEIGKPWGKNVNILSEMNETKMTQLLKAILNVGKNGAGSNAYFYNAALSLGLTLYSTLRTCEILIKEFKEVEIDISFLDNQKFSLLDIYKASIDIDTLYEFLDKLNDFIEKVEKTIDSRDDLYFNGNKNLYKNLILNLDSLKKLFLKLRPYYVEKKDREDRSKFDASLPSVITTLNEAFGFMVSSSAKYISSSDDAVNIVNELQNNKIVIINVRVIPDSILEILLEQVFEQLIDLNIKSEENRHPTSIFIDEAQRLINKEIPLDVLRSSKVDVVMAVQSELQLISKFGSTEDWQQISINIAQKYAFRSSLYSTDSNTFFPDTGDFETFEYTKEYDKNVYRAIPNFINKEESIKVEKEYQQKILELDDLKDDEYYIYDVSHYEKEREIVVLNTKTNKRYHKKIFNEVENLIIDKFIEKKIQDNRLKLIHILKDDLLENIKLKSWDTIDLISKHDIQNIDIYNASYINEFEDETSVLSYMHKSNFSKDEHFYKEVIVEKYVVIDSNYERYDDSLFDNYLEVREYIEMLEESVEEDLNYNTFDIEKYFLFRRLSKKELNELGFIDLGDEKIVYQKIQELK</sequence>
<reference evidence="7 8" key="1">
    <citation type="submission" date="2019-05" db="EMBL/GenBank/DDBJ databases">
        <title>Arcobacter sp. nov., isolated from sea sediment.</title>
        <authorList>
            <person name="Kim W."/>
        </authorList>
    </citation>
    <scope>NUCLEOTIDE SEQUENCE [LARGE SCALE GENOMIC DNA]</scope>
    <source>
        <strain evidence="7 8">CAU 1517</strain>
    </source>
</reference>
<dbReference type="Pfam" id="PF02534">
    <property type="entry name" value="T4SS-DNA_transf"/>
    <property type="match status" value="1"/>
</dbReference>
<dbReference type="GO" id="GO:0005886">
    <property type="term" value="C:plasma membrane"/>
    <property type="evidence" value="ECO:0007669"/>
    <property type="project" value="UniProtKB-SubCell"/>
</dbReference>
<proteinExistence type="inferred from homology"/>
<dbReference type="PANTHER" id="PTHR37937">
    <property type="entry name" value="CONJUGATIVE TRANSFER: DNA TRANSPORT"/>
    <property type="match status" value="1"/>
</dbReference>
<dbReference type="RefSeq" id="WP_138153747.1">
    <property type="nucleotide sequence ID" value="NZ_VANU01000008.1"/>
</dbReference>
<keyword evidence="4" id="KW-0812">Transmembrane</keyword>
<keyword evidence="5" id="KW-1133">Transmembrane helix</keyword>
<dbReference type="Proteomes" id="UP000308901">
    <property type="component" value="Unassembled WGS sequence"/>
</dbReference>
<comment type="subcellular location">
    <subcellularLocation>
        <location evidence="1">Cell membrane</location>
        <topology evidence="1">Multi-pass membrane protein</topology>
    </subcellularLocation>
</comment>
<dbReference type="InterPro" id="IPR003688">
    <property type="entry name" value="TraG/VirD4"/>
</dbReference>
<keyword evidence="6" id="KW-0472">Membrane</keyword>
<protein>
    <recommendedName>
        <fullName evidence="9">Type IV secretion system coupling protein TraD DNA-binding domain-containing protein</fullName>
    </recommendedName>
</protein>
<dbReference type="InterPro" id="IPR051539">
    <property type="entry name" value="T4SS-coupling_protein"/>
</dbReference>
<evidence type="ECO:0000256" key="5">
    <source>
        <dbReference type="ARBA" id="ARBA00022989"/>
    </source>
</evidence>
<dbReference type="SUPFAM" id="SSF52540">
    <property type="entry name" value="P-loop containing nucleoside triphosphate hydrolases"/>
    <property type="match status" value="1"/>
</dbReference>
<keyword evidence="3" id="KW-1003">Cell membrane</keyword>
<evidence type="ECO:0000256" key="4">
    <source>
        <dbReference type="ARBA" id="ARBA00022692"/>
    </source>
</evidence>
<accession>A0A5R8XXF5</accession>
<dbReference type="EMBL" id="VANU01000008">
    <property type="protein sequence ID" value="TLP35498.1"/>
    <property type="molecule type" value="Genomic_DNA"/>
</dbReference>
<dbReference type="InterPro" id="IPR027417">
    <property type="entry name" value="P-loop_NTPase"/>
</dbReference>
<comment type="caution">
    <text evidence="7">The sequence shown here is derived from an EMBL/GenBank/DDBJ whole genome shotgun (WGS) entry which is preliminary data.</text>
</comment>
<comment type="similarity">
    <text evidence="2">Belongs to the VirD4/TraG family.</text>
</comment>
<evidence type="ECO:0008006" key="9">
    <source>
        <dbReference type="Google" id="ProtNLM"/>
    </source>
</evidence>
<evidence type="ECO:0000313" key="8">
    <source>
        <dbReference type="Proteomes" id="UP000308901"/>
    </source>
</evidence>
<organism evidence="7 8">
    <name type="scientific">Arcobacter arenosus</name>
    <dbReference type="NCBI Taxonomy" id="2576037"/>
    <lineage>
        <taxon>Bacteria</taxon>
        <taxon>Pseudomonadati</taxon>
        <taxon>Campylobacterota</taxon>
        <taxon>Epsilonproteobacteria</taxon>
        <taxon>Campylobacterales</taxon>
        <taxon>Arcobacteraceae</taxon>
        <taxon>Arcobacter</taxon>
    </lineage>
</organism>
<evidence type="ECO:0000256" key="1">
    <source>
        <dbReference type="ARBA" id="ARBA00004651"/>
    </source>
</evidence>
<keyword evidence="8" id="KW-1185">Reference proteome</keyword>
<gene>
    <name evidence="7" type="ORF">FDK22_14700</name>
</gene>
<dbReference type="OrthoDB" id="5355804at2"/>
<evidence type="ECO:0000313" key="7">
    <source>
        <dbReference type="EMBL" id="TLP35498.1"/>
    </source>
</evidence>
<dbReference type="Gene3D" id="3.40.50.300">
    <property type="entry name" value="P-loop containing nucleotide triphosphate hydrolases"/>
    <property type="match status" value="2"/>
</dbReference>